<dbReference type="PANTHER" id="PTHR33625">
    <property type="entry name" value="OS08G0179900 PROTEIN"/>
    <property type="match status" value="1"/>
</dbReference>
<reference evidence="3" key="1">
    <citation type="submission" date="2025-08" db="UniProtKB">
        <authorList>
            <consortium name="RefSeq"/>
        </authorList>
    </citation>
    <scope>IDENTIFICATION</scope>
</reference>
<dbReference type="RefSeq" id="XP_010267849.1">
    <property type="nucleotide sequence ID" value="XM_010269547.2"/>
</dbReference>
<evidence type="ECO:0000313" key="2">
    <source>
        <dbReference type="Proteomes" id="UP000189703"/>
    </source>
</evidence>
<dbReference type="FunCoup" id="A0A1U8AJL1">
    <property type="interactions" value="2079"/>
</dbReference>
<accession>A0A1U8AJL1</accession>
<sequence length="339" mass="36334">MTQMGGGVMRAAAKVANFGINGGLRGVPAAPLGEQSVATVSRKTPRPSPAIVSSTATEEGKFVGFLSSQDGKIEAVGSVQRPSWEIDDWEFAGDDEELLLDSMNPMPRIVFGGVPTLEEAKEATSDLKDALEKVYFSSSNASGCIDPVAVVQESTKNSEFPETKVCVTSETTVSRPSAPIHALQAFKLLKESAEAQSVVASLVSDKNVWDAVMKNEEVVEFLQSQHTSADRLGMDVNVNKSFADGKFNGEESSESIYDEVDEDHRENRGDGFMGWINNVKLTVMKMVSSVSEFFHHILGGDISVDGNGNGTTATVERTITSSFMALAVLAIMVVVLKRG</sequence>
<evidence type="ECO:0000313" key="3">
    <source>
        <dbReference type="RefSeq" id="XP_010267849.1"/>
    </source>
</evidence>
<dbReference type="GeneID" id="104604963"/>
<dbReference type="InParanoid" id="A0A1U8AJL1"/>
<keyword evidence="1" id="KW-0472">Membrane</keyword>
<evidence type="ECO:0000256" key="1">
    <source>
        <dbReference type="SAM" id="Phobius"/>
    </source>
</evidence>
<dbReference type="PANTHER" id="PTHR33625:SF4">
    <property type="entry name" value="OS08G0179900 PROTEIN"/>
    <property type="match status" value="1"/>
</dbReference>
<keyword evidence="2" id="KW-1185">Reference proteome</keyword>
<keyword evidence="1" id="KW-1133">Transmembrane helix</keyword>
<dbReference type="OrthoDB" id="659599at2759"/>
<feature type="transmembrane region" description="Helical" evidence="1">
    <location>
        <begin position="319"/>
        <end position="336"/>
    </location>
</feature>
<dbReference type="KEGG" id="nnu:104604963"/>
<dbReference type="Proteomes" id="UP000189703">
    <property type="component" value="Unplaced"/>
</dbReference>
<gene>
    <name evidence="3" type="primary">LOC104604963</name>
</gene>
<organism evidence="2 3">
    <name type="scientific">Nelumbo nucifera</name>
    <name type="common">Sacred lotus</name>
    <dbReference type="NCBI Taxonomy" id="4432"/>
    <lineage>
        <taxon>Eukaryota</taxon>
        <taxon>Viridiplantae</taxon>
        <taxon>Streptophyta</taxon>
        <taxon>Embryophyta</taxon>
        <taxon>Tracheophyta</taxon>
        <taxon>Spermatophyta</taxon>
        <taxon>Magnoliopsida</taxon>
        <taxon>Proteales</taxon>
        <taxon>Nelumbonaceae</taxon>
        <taxon>Nelumbo</taxon>
    </lineage>
</organism>
<dbReference type="eggNOG" id="ENOG502RZDK">
    <property type="taxonomic scope" value="Eukaryota"/>
</dbReference>
<proteinExistence type="predicted"/>
<protein>
    <submittedName>
        <fullName evidence="3">Uncharacterized protein LOC104604963</fullName>
    </submittedName>
</protein>
<dbReference type="STRING" id="4432.A0A1U8AJL1"/>
<keyword evidence="1" id="KW-0812">Transmembrane</keyword>
<dbReference type="OMA" id="FIQYQAH"/>
<dbReference type="AlphaFoldDB" id="A0A1U8AJL1"/>
<name>A0A1U8AJL1_NELNU</name>